<gene>
    <name evidence="1" type="ORF">SAMN05661086_01194</name>
</gene>
<protein>
    <submittedName>
        <fullName evidence="1">Uncharacterized protein</fullName>
    </submittedName>
</protein>
<proteinExistence type="predicted"/>
<dbReference type="EMBL" id="FOYZ01000004">
    <property type="protein sequence ID" value="SFR71146.1"/>
    <property type="molecule type" value="Genomic_DNA"/>
</dbReference>
<dbReference type="AlphaFoldDB" id="A0A1I6IWM2"/>
<evidence type="ECO:0000313" key="1">
    <source>
        <dbReference type="EMBL" id="SFR71146.1"/>
    </source>
</evidence>
<dbReference type="Proteomes" id="UP000199659">
    <property type="component" value="Unassembled WGS sequence"/>
</dbReference>
<evidence type="ECO:0000313" key="2">
    <source>
        <dbReference type="Proteomes" id="UP000199659"/>
    </source>
</evidence>
<reference evidence="1 2" key="1">
    <citation type="submission" date="2016-10" db="EMBL/GenBank/DDBJ databases">
        <authorList>
            <person name="de Groot N.N."/>
        </authorList>
    </citation>
    <scope>NUCLEOTIDE SEQUENCE [LARGE SCALE GENOMIC DNA]</scope>
    <source>
        <strain evidence="1 2">743A</strain>
    </source>
</reference>
<name>A0A1I6IWM2_9FIRM</name>
<organism evidence="1 2">
    <name type="scientific">Anaeromicropila populeti</name>
    <dbReference type="NCBI Taxonomy" id="37658"/>
    <lineage>
        <taxon>Bacteria</taxon>
        <taxon>Bacillati</taxon>
        <taxon>Bacillota</taxon>
        <taxon>Clostridia</taxon>
        <taxon>Lachnospirales</taxon>
        <taxon>Lachnospiraceae</taxon>
        <taxon>Anaeromicropila</taxon>
    </lineage>
</organism>
<sequence length="71" mass="7958">MIVLSVTGKKVDCMPIEPDFLAAVPSQTGIWIRKVTVAFTVPFTVLFTSAGLDSITRRWNWKTCTIASRRE</sequence>
<accession>A0A1I6IWM2</accession>
<keyword evidence="2" id="KW-1185">Reference proteome</keyword>